<feature type="domain" description="CUE" evidence="2">
    <location>
        <begin position="553"/>
        <end position="596"/>
    </location>
</feature>
<evidence type="ECO:0000313" key="3">
    <source>
        <dbReference type="EMBL" id="KAK1301091.1"/>
    </source>
</evidence>
<feature type="region of interest" description="Disordered" evidence="1">
    <location>
        <begin position="715"/>
        <end position="744"/>
    </location>
</feature>
<dbReference type="InterPro" id="IPR009060">
    <property type="entry name" value="UBA-like_sf"/>
</dbReference>
<comment type="caution">
    <text evidence="3">The sequence shown here is derived from an EMBL/GenBank/DDBJ whole genome shotgun (WGS) entry which is preliminary data.</text>
</comment>
<proteinExistence type="predicted"/>
<dbReference type="Proteomes" id="UP001180020">
    <property type="component" value="Unassembled WGS sequence"/>
</dbReference>
<feature type="region of interest" description="Disordered" evidence="1">
    <location>
        <begin position="46"/>
        <end position="85"/>
    </location>
</feature>
<reference evidence="3" key="1">
    <citation type="journal article" date="2023" name="Nat. Commun.">
        <title>Diploid and tetraploid genomes of Acorus and the evolution of monocots.</title>
        <authorList>
            <person name="Ma L."/>
            <person name="Liu K.W."/>
            <person name="Li Z."/>
            <person name="Hsiao Y.Y."/>
            <person name="Qi Y."/>
            <person name="Fu T."/>
            <person name="Tang G.D."/>
            <person name="Zhang D."/>
            <person name="Sun W.H."/>
            <person name="Liu D.K."/>
            <person name="Li Y."/>
            <person name="Chen G.Z."/>
            <person name="Liu X.D."/>
            <person name="Liao X.Y."/>
            <person name="Jiang Y.T."/>
            <person name="Yu X."/>
            <person name="Hao Y."/>
            <person name="Huang J."/>
            <person name="Zhao X.W."/>
            <person name="Ke S."/>
            <person name="Chen Y.Y."/>
            <person name="Wu W.L."/>
            <person name="Hsu J.L."/>
            <person name="Lin Y.F."/>
            <person name="Huang M.D."/>
            <person name="Li C.Y."/>
            <person name="Huang L."/>
            <person name="Wang Z.W."/>
            <person name="Zhao X."/>
            <person name="Zhong W.Y."/>
            <person name="Peng D.H."/>
            <person name="Ahmad S."/>
            <person name="Lan S."/>
            <person name="Zhang J.S."/>
            <person name="Tsai W.C."/>
            <person name="Van de Peer Y."/>
            <person name="Liu Z.J."/>
        </authorList>
    </citation>
    <scope>NUCLEOTIDE SEQUENCE</scope>
    <source>
        <strain evidence="3">CP</strain>
    </source>
</reference>
<feature type="compositionally biased region" description="Low complexity" evidence="1">
    <location>
        <begin position="727"/>
        <end position="737"/>
    </location>
</feature>
<dbReference type="Gene3D" id="1.10.8.10">
    <property type="entry name" value="DNA helicase RuvA subunit, C-terminal domain"/>
    <property type="match status" value="1"/>
</dbReference>
<dbReference type="CDD" id="cd14364">
    <property type="entry name" value="CUE_ASCC2"/>
    <property type="match status" value="1"/>
</dbReference>
<dbReference type="SMART" id="SM00546">
    <property type="entry name" value="CUE"/>
    <property type="match status" value="1"/>
</dbReference>
<feature type="compositionally biased region" description="Polar residues" evidence="1">
    <location>
        <begin position="46"/>
        <end position="57"/>
    </location>
</feature>
<dbReference type="PROSITE" id="PS51140">
    <property type="entry name" value="CUE"/>
    <property type="match status" value="1"/>
</dbReference>
<dbReference type="InterPro" id="IPR003892">
    <property type="entry name" value="CUE"/>
</dbReference>
<protein>
    <recommendedName>
        <fullName evidence="2">CUE domain-containing protein</fullName>
    </recommendedName>
</protein>
<name>A0AAV9DJI6_ACOCL</name>
<feature type="region of interest" description="Disordered" evidence="1">
    <location>
        <begin position="92"/>
        <end position="111"/>
    </location>
</feature>
<gene>
    <name evidence="3" type="ORF">QJS10_CPB13g00397</name>
</gene>
<feature type="region of interest" description="Disordered" evidence="1">
    <location>
        <begin position="613"/>
        <end position="687"/>
    </location>
</feature>
<dbReference type="InterPro" id="IPR041800">
    <property type="entry name" value="ASCC2_CUE"/>
</dbReference>
<dbReference type="AlphaFoldDB" id="A0AAV9DJI6"/>
<dbReference type="SUPFAM" id="SSF46934">
    <property type="entry name" value="UBA-like"/>
    <property type="match status" value="1"/>
</dbReference>
<feature type="compositionally biased region" description="Basic residues" evidence="1">
    <location>
        <begin position="823"/>
        <end position="843"/>
    </location>
</feature>
<evidence type="ECO:0000256" key="1">
    <source>
        <dbReference type="SAM" id="MobiDB-lite"/>
    </source>
</evidence>
<dbReference type="GO" id="GO:0043130">
    <property type="term" value="F:ubiquitin binding"/>
    <property type="evidence" value="ECO:0007669"/>
    <property type="project" value="InterPro"/>
</dbReference>
<dbReference type="PANTHER" id="PTHR21494">
    <property type="entry name" value="ACTIVATING SIGNAL COINTEGRATOR 1 COMPLEX SUBUNIT 2 ASC-1 COMPLEX SUBUNIT P100"/>
    <property type="match status" value="1"/>
</dbReference>
<reference evidence="3" key="2">
    <citation type="submission" date="2023-06" db="EMBL/GenBank/DDBJ databases">
        <authorList>
            <person name="Ma L."/>
            <person name="Liu K.-W."/>
            <person name="Li Z."/>
            <person name="Hsiao Y.-Y."/>
            <person name="Qi Y."/>
            <person name="Fu T."/>
            <person name="Tang G."/>
            <person name="Zhang D."/>
            <person name="Sun W.-H."/>
            <person name="Liu D.-K."/>
            <person name="Li Y."/>
            <person name="Chen G.-Z."/>
            <person name="Liu X.-D."/>
            <person name="Liao X.-Y."/>
            <person name="Jiang Y.-T."/>
            <person name="Yu X."/>
            <person name="Hao Y."/>
            <person name="Huang J."/>
            <person name="Zhao X.-W."/>
            <person name="Ke S."/>
            <person name="Chen Y.-Y."/>
            <person name="Wu W.-L."/>
            <person name="Hsu J.-L."/>
            <person name="Lin Y.-F."/>
            <person name="Huang M.-D."/>
            <person name="Li C.-Y."/>
            <person name="Huang L."/>
            <person name="Wang Z.-W."/>
            <person name="Zhao X."/>
            <person name="Zhong W.-Y."/>
            <person name="Peng D.-H."/>
            <person name="Ahmad S."/>
            <person name="Lan S."/>
            <person name="Zhang J.-S."/>
            <person name="Tsai W.-C."/>
            <person name="Van De Peer Y."/>
            <person name="Liu Z.-J."/>
        </authorList>
    </citation>
    <scope>NUCLEOTIDE SEQUENCE</scope>
    <source>
        <strain evidence="3">CP</strain>
        <tissue evidence="3">Leaves</tissue>
    </source>
</reference>
<feature type="compositionally biased region" description="Low complexity" evidence="1">
    <location>
        <begin position="643"/>
        <end position="659"/>
    </location>
</feature>
<dbReference type="Pfam" id="PF02845">
    <property type="entry name" value="CUE"/>
    <property type="match status" value="1"/>
</dbReference>
<evidence type="ECO:0000313" key="4">
    <source>
        <dbReference type="Proteomes" id="UP001180020"/>
    </source>
</evidence>
<dbReference type="InterPro" id="IPR052586">
    <property type="entry name" value="ASCC2"/>
</dbReference>
<sequence>MYYISPAPDPMLCLPLHFLIHFFFVIPVRLGNKHIVSLSLSLQKKPTMSSRPATNGRGSFRGQRFVSKSENPRKPSAASSSAVGRQSLTASLRNESAAAGTRPKASAGGGGQGSNFVNYLPQDEAIASGFGVEAGGLDAVESQKVVDLLNEELSRLLRSKPKDFWREVASNDSLHGFLDSFLQFRHRWYDFPHHGAKDMVAGVIVGDHELSRRVFMVYYRISSNKDPGARASESLSAKDHEALLQEKKLLEPPKLLDICAIYGRDNEELTRSLVTNAIKAQPWLLENLFKIVSHFLSIAHTMHQRCSSSLEVLISSESHEDKRRSRLHADFLEVMDFINDAVVTLDAFVNAYKPAAVCLLCPLETSCGNEDLLCALARLHDSFLPTLKQGLVSVIHSSGPQNYVATVDISFKLLLWRIVNFGWKLLDICYLNEIAMDGSFHLQSAKMFPSTVEDPVIRGDILVQIFKDINGEISYHSQENQNNGTFLQNIEKNCRILNRIQDLRSNGWLFLDNEQFQYLSLIATPPSISQEKYQKLPVALSTDKAQKDEDTAILESKISQIKDLFPDYGKGFLSACLEVYNQDPEEVIQRILEGTLHRDLQSLDTSLEHIQPKPSSINRIDKGKGAVIEPSTSSSNANDRVAARVTRAPSSSSSTTSSVGRFSRKPTEHLPANDILNSQNDKESSKTVMLASQYEYEDEYDDSFDELGLSVVESAEETESFGDKMRSSSGDNGSNSRWTSQKKPQFYVKDGKNYSYKVSGSVAVSNVNEAALVNQAQKEVIHGLGRGGNLPLGAVKALMEKNSDTTANIGEAGSGRGSSSRGRGGRRGGGNHHQRDRAMKKHFSGLTGF</sequence>
<evidence type="ECO:0000259" key="2">
    <source>
        <dbReference type="PROSITE" id="PS51140"/>
    </source>
</evidence>
<dbReference type="EMBL" id="JAUJYO010000013">
    <property type="protein sequence ID" value="KAK1301091.1"/>
    <property type="molecule type" value="Genomic_DNA"/>
</dbReference>
<feature type="region of interest" description="Disordered" evidence="1">
    <location>
        <begin position="805"/>
        <end position="849"/>
    </location>
</feature>
<organism evidence="3 4">
    <name type="scientific">Acorus calamus</name>
    <name type="common">Sweet flag</name>
    <dbReference type="NCBI Taxonomy" id="4465"/>
    <lineage>
        <taxon>Eukaryota</taxon>
        <taxon>Viridiplantae</taxon>
        <taxon>Streptophyta</taxon>
        <taxon>Embryophyta</taxon>
        <taxon>Tracheophyta</taxon>
        <taxon>Spermatophyta</taxon>
        <taxon>Magnoliopsida</taxon>
        <taxon>Liliopsida</taxon>
        <taxon>Acoraceae</taxon>
        <taxon>Acorus</taxon>
    </lineage>
</organism>
<dbReference type="PANTHER" id="PTHR21494:SF0">
    <property type="entry name" value="ACTIVATING SIGNAL COINTEGRATOR 1 COMPLEX SUBUNIT 2"/>
    <property type="match status" value="1"/>
</dbReference>
<accession>A0AAV9DJI6</accession>
<keyword evidence="4" id="KW-1185">Reference proteome</keyword>